<accession>A0ACC6QIL4</accession>
<evidence type="ECO:0000313" key="1">
    <source>
        <dbReference type="EMBL" id="MEJ8658253.1"/>
    </source>
</evidence>
<dbReference type="EMBL" id="JBBKAI010000002">
    <property type="protein sequence ID" value="MEJ8658253.1"/>
    <property type="molecule type" value="Genomic_DNA"/>
</dbReference>
<name>A0ACC6QIL4_9ACTN</name>
<organism evidence="1 2">
    <name type="scientific">Streptomyces pratisoli</name>
    <dbReference type="NCBI Taxonomy" id="3139917"/>
    <lineage>
        <taxon>Bacteria</taxon>
        <taxon>Bacillati</taxon>
        <taxon>Actinomycetota</taxon>
        <taxon>Actinomycetes</taxon>
        <taxon>Kitasatosporales</taxon>
        <taxon>Streptomycetaceae</taxon>
        <taxon>Streptomyces</taxon>
    </lineage>
</organism>
<evidence type="ECO:0000313" key="2">
    <source>
        <dbReference type="Proteomes" id="UP001375539"/>
    </source>
</evidence>
<proteinExistence type="predicted"/>
<reference evidence="1" key="1">
    <citation type="submission" date="2024-03" db="EMBL/GenBank/DDBJ databases">
        <title>Novel Streptomyces species of biotechnological and ecological value are a feature of Machair soil.</title>
        <authorList>
            <person name="Prole J.R."/>
            <person name="Goodfellow M."/>
            <person name="Allenby N."/>
            <person name="Ward A.C."/>
        </authorList>
    </citation>
    <scope>NUCLEOTIDE SEQUENCE</scope>
    <source>
        <strain evidence="1">MS1.AVA.4</strain>
    </source>
</reference>
<dbReference type="Proteomes" id="UP001375539">
    <property type="component" value="Unassembled WGS sequence"/>
</dbReference>
<gene>
    <name evidence="1" type="ORF">WKI58_17265</name>
</gene>
<protein>
    <submittedName>
        <fullName evidence="1">META domain-containing protein</fullName>
    </submittedName>
</protein>
<sequence>MRTQLIVPAVAALTAVLTLTACGTETGSGKGAGDGSGDSVRPAAPLTGVRWTVESVTVDGKKTAAPAGAHVEFQKGRAEGNYGCNHFGADAKIEGDTITVGQAQMTEMGCAKDVQGFETALSKALSGELKAKVSGASGEAGKTAKNLVLTTADGDSVALAAQSPAPLVGTKWTVTSLLKGEVASSLPAGTENKAHLVIGKDGSVRGNLGCNTFRGEAKVDGSTITFGRLSTTRMMCTGTSAMVEQSVTEALTGKVTYKLDHRSLSLTAESGKGVSATAG</sequence>
<keyword evidence="2" id="KW-1185">Reference proteome</keyword>
<comment type="caution">
    <text evidence="1">The sequence shown here is derived from an EMBL/GenBank/DDBJ whole genome shotgun (WGS) entry which is preliminary data.</text>
</comment>